<dbReference type="AlphaFoldDB" id="F8AGX1"/>
<sequence length="136" mass="15571">MRLKELIRELIALERELYSLYKLGETFATYEKPSFIETFRILAEESLRHARTLEDLLGNAGPGPYVDGTALTHPKNRPEDLQELIEEALLTEEGLYQAYLRLSRELEGALAGIFRMMAGEALRHGYRLKLIYEALG</sequence>
<evidence type="ECO:0000313" key="3">
    <source>
        <dbReference type="Proteomes" id="UP000008386"/>
    </source>
</evidence>
<dbReference type="EMBL" id="CP002779">
    <property type="protein sequence ID" value="AEH25265.1"/>
    <property type="molecule type" value="Genomic_DNA"/>
</dbReference>
<dbReference type="InterPro" id="IPR003251">
    <property type="entry name" value="Rr_diiron-bd_dom"/>
</dbReference>
<dbReference type="GeneID" id="10838168"/>
<reference evidence="2 3" key="1">
    <citation type="journal article" date="2011" name="J. Bacteriol.">
        <title>Complete genome sequence of the obligate piezophilic hyperthermophilic archaeon Pyrococcus yayanosii CH1.</title>
        <authorList>
            <person name="Jun X."/>
            <person name="Lupeng L."/>
            <person name="Minjuan X."/>
            <person name="Oger P."/>
            <person name="Fengping W."/>
            <person name="Jebbar M."/>
            <person name="Xiang X."/>
        </authorList>
    </citation>
    <scope>NUCLEOTIDE SEQUENCE [LARGE SCALE GENOMIC DNA]</scope>
    <source>
        <strain evidence="3">CH1 / JCM 16557</strain>
    </source>
</reference>
<dbReference type="Gene3D" id="1.20.1260.10">
    <property type="match status" value="1"/>
</dbReference>
<gene>
    <name evidence="2" type="ordered locus">PYCH_15990</name>
</gene>
<dbReference type="OrthoDB" id="100896at2157"/>
<dbReference type="STRING" id="529709.PYCH_15990"/>
<evidence type="ECO:0000313" key="2">
    <source>
        <dbReference type="EMBL" id="AEH25265.1"/>
    </source>
</evidence>
<accession>F8AGX1</accession>
<protein>
    <recommendedName>
        <fullName evidence="1">Rubrerythrin diiron-binding domain-containing protein</fullName>
    </recommendedName>
</protein>
<dbReference type="Proteomes" id="UP000008386">
    <property type="component" value="Chromosome"/>
</dbReference>
<feature type="domain" description="Rubrerythrin diiron-binding" evidence="1">
    <location>
        <begin position="11"/>
        <end position="131"/>
    </location>
</feature>
<dbReference type="InterPro" id="IPR009078">
    <property type="entry name" value="Ferritin-like_SF"/>
</dbReference>
<keyword evidence="3" id="KW-1185">Reference proteome</keyword>
<dbReference type="GO" id="GO:0016491">
    <property type="term" value="F:oxidoreductase activity"/>
    <property type="evidence" value="ECO:0007669"/>
    <property type="project" value="InterPro"/>
</dbReference>
<dbReference type="RefSeq" id="WP_013906321.1">
    <property type="nucleotide sequence ID" value="NC_015680.1"/>
</dbReference>
<dbReference type="Pfam" id="PF02915">
    <property type="entry name" value="Rubrerythrin"/>
    <property type="match status" value="1"/>
</dbReference>
<name>F8AGX1_PYRYC</name>
<dbReference type="eggNOG" id="arCOG01102">
    <property type="taxonomic scope" value="Archaea"/>
</dbReference>
<dbReference type="SUPFAM" id="SSF47240">
    <property type="entry name" value="Ferritin-like"/>
    <property type="match status" value="1"/>
</dbReference>
<dbReference type="HOGENOM" id="CLU_1792224_0_0_2"/>
<proteinExistence type="predicted"/>
<dbReference type="GO" id="GO:0046872">
    <property type="term" value="F:metal ion binding"/>
    <property type="evidence" value="ECO:0007669"/>
    <property type="project" value="InterPro"/>
</dbReference>
<evidence type="ECO:0000259" key="1">
    <source>
        <dbReference type="Pfam" id="PF02915"/>
    </source>
</evidence>
<organism evidence="2 3">
    <name type="scientific">Pyrococcus yayanosii (strain CH1 / JCM 16557)</name>
    <dbReference type="NCBI Taxonomy" id="529709"/>
    <lineage>
        <taxon>Archaea</taxon>
        <taxon>Methanobacteriati</taxon>
        <taxon>Methanobacteriota</taxon>
        <taxon>Thermococci</taxon>
        <taxon>Thermococcales</taxon>
        <taxon>Thermococcaceae</taxon>
        <taxon>Pyrococcus</taxon>
    </lineage>
</organism>
<dbReference type="InterPro" id="IPR012347">
    <property type="entry name" value="Ferritin-like"/>
</dbReference>
<dbReference type="KEGG" id="pya:PYCH_15990"/>